<accession>A0ABQ8G6J7</accession>
<protein>
    <submittedName>
        <fullName evidence="2">BTB/POZ protein</fullName>
    </submittedName>
</protein>
<dbReference type="InterPro" id="IPR000210">
    <property type="entry name" value="BTB/POZ_dom"/>
</dbReference>
<keyword evidence="3" id="KW-1185">Reference proteome</keyword>
<feature type="domain" description="BTB" evidence="1">
    <location>
        <begin position="24"/>
        <end position="93"/>
    </location>
</feature>
<name>A0ABQ8G6J7_9PEZI</name>
<dbReference type="PANTHER" id="PTHR47843:SF5">
    <property type="entry name" value="BTB_POZ DOMAIN PROTEIN"/>
    <property type="match status" value="1"/>
</dbReference>
<reference evidence="2 3" key="1">
    <citation type="journal article" date="2021" name="Nat. Commun.">
        <title>Genetic determinants of endophytism in the Arabidopsis root mycobiome.</title>
        <authorList>
            <person name="Mesny F."/>
            <person name="Miyauchi S."/>
            <person name="Thiergart T."/>
            <person name="Pickel B."/>
            <person name="Atanasova L."/>
            <person name="Karlsson M."/>
            <person name="Huettel B."/>
            <person name="Barry K.W."/>
            <person name="Haridas S."/>
            <person name="Chen C."/>
            <person name="Bauer D."/>
            <person name="Andreopoulos W."/>
            <person name="Pangilinan J."/>
            <person name="LaButti K."/>
            <person name="Riley R."/>
            <person name="Lipzen A."/>
            <person name="Clum A."/>
            <person name="Drula E."/>
            <person name="Henrissat B."/>
            <person name="Kohler A."/>
            <person name="Grigoriev I.V."/>
            <person name="Martin F.M."/>
            <person name="Hacquard S."/>
        </authorList>
    </citation>
    <scope>NUCLEOTIDE SEQUENCE [LARGE SCALE GENOMIC DNA]</scope>
    <source>
        <strain evidence="2 3">MPI-SDFR-AT-0080</strain>
    </source>
</reference>
<dbReference type="InterPro" id="IPR011333">
    <property type="entry name" value="SKP1/BTB/POZ_sf"/>
</dbReference>
<proteinExistence type="predicted"/>
<dbReference type="Gene3D" id="3.30.710.10">
    <property type="entry name" value="Potassium Channel Kv1.1, Chain A"/>
    <property type="match status" value="1"/>
</dbReference>
<dbReference type="PANTHER" id="PTHR47843">
    <property type="entry name" value="BTB DOMAIN-CONTAINING PROTEIN-RELATED"/>
    <property type="match status" value="1"/>
</dbReference>
<organism evidence="2 3">
    <name type="scientific">Macrophomina phaseolina</name>
    <dbReference type="NCBI Taxonomy" id="35725"/>
    <lineage>
        <taxon>Eukaryota</taxon>
        <taxon>Fungi</taxon>
        <taxon>Dikarya</taxon>
        <taxon>Ascomycota</taxon>
        <taxon>Pezizomycotina</taxon>
        <taxon>Dothideomycetes</taxon>
        <taxon>Dothideomycetes incertae sedis</taxon>
        <taxon>Botryosphaeriales</taxon>
        <taxon>Botryosphaeriaceae</taxon>
        <taxon>Macrophomina</taxon>
    </lineage>
</organism>
<comment type="caution">
    <text evidence="2">The sequence shown here is derived from an EMBL/GenBank/DDBJ whole genome shotgun (WGS) entry which is preliminary data.</text>
</comment>
<sequence>MTAVPDLASAQSRLAEIFRSGRHSDMTLSCADGTTFKVHKVILDAASQYFSKLFRFEWNETANSVCELDEGHGSKVIQAMLDFIYTGSYAEGAEKDGRPELLQLHMDALVIADYYQVPKLGEYARLRFLDAAEDKANWGNVKTAWPAIVETLYDDFPAPANKGLKQDILRVTWTNIHAFEGDAEFQPLLENVGAFAADLFHLSRSESKRADLFRSTCTDCDKVLHNAGGVYSSQCGACKLRAKARKRRRIS</sequence>
<dbReference type="Pfam" id="PF00651">
    <property type="entry name" value="BTB"/>
    <property type="match status" value="1"/>
</dbReference>
<evidence type="ECO:0000259" key="1">
    <source>
        <dbReference type="PROSITE" id="PS50097"/>
    </source>
</evidence>
<dbReference type="PROSITE" id="PS50097">
    <property type="entry name" value="BTB"/>
    <property type="match status" value="1"/>
</dbReference>
<gene>
    <name evidence="2" type="ORF">B0J12DRAFT_701703</name>
</gene>
<dbReference type="SMART" id="SM00225">
    <property type="entry name" value="BTB"/>
    <property type="match status" value="1"/>
</dbReference>
<dbReference type="CDD" id="cd18186">
    <property type="entry name" value="BTB_POZ_ZBTB_KLHL-like"/>
    <property type="match status" value="1"/>
</dbReference>
<dbReference type="SUPFAM" id="SSF54695">
    <property type="entry name" value="POZ domain"/>
    <property type="match status" value="1"/>
</dbReference>
<dbReference type="Proteomes" id="UP000774617">
    <property type="component" value="Unassembled WGS sequence"/>
</dbReference>
<evidence type="ECO:0000313" key="3">
    <source>
        <dbReference type="Proteomes" id="UP000774617"/>
    </source>
</evidence>
<dbReference type="EMBL" id="JAGTJR010000021">
    <property type="protein sequence ID" value="KAH7043972.1"/>
    <property type="molecule type" value="Genomic_DNA"/>
</dbReference>
<evidence type="ECO:0000313" key="2">
    <source>
        <dbReference type="EMBL" id="KAH7043972.1"/>
    </source>
</evidence>